<evidence type="ECO:0000313" key="5">
    <source>
        <dbReference type="EMBL" id="QNM05386.1"/>
    </source>
</evidence>
<sequence>MDCNGSSLEEKDLLPDELAESFTHFVLTFYYRMQEHPVNLCGIKLSSHAFHVLYILKEDPRGQVPMTELVTRIRRTKQQLSKLTSDLEDDGLVARVRMKENRRAVYVTLTDKGNEFVRQATASMVGAMTQFLKSLPEEKRTVIEDVTNQLTVLINEEV</sequence>
<proteinExistence type="predicted"/>
<dbReference type="PROSITE" id="PS50995">
    <property type="entry name" value="HTH_MARR_2"/>
    <property type="match status" value="1"/>
</dbReference>
<dbReference type="InterPro" id="IPR036390">
    <property type="entry name" value="WH_DNA-bd_sf"/>
</dbReference>
<dbReference type="SMART" id="SM00347">
    <property type="entry name" value="HTH_MARR"/>
    <property type="match status" value="1"/>
</dbReference>
<dbReference type="Pfam" id="PF01047">
    <property type="entry name" value="MarR"/>
    <property type="match status" value="1"/>
</dbReference>
<gene>
    <name evidence="5" type="ORF">H9Q78_13280</name>
</gene>
<feature type="domain" description="HTH marR-type" evidence="4">
    <location>
        <begin position="15"/>
        <end position="152"/>
    </location>
</feature>
<keyword evidence="1" id="KW-0805">Transcription regulation</keyword>
<organism evidence="5 6">
    <name type="scientific">Qiania dongpingensis</name>
    <dbReference type="NCBI Taxonomy" id="2763669"/>
    <lineage>
        <taxon>Bacteria</taxon>
        <taxon>Bacillati</taxon>
        <taxon>Bacillota</taxon>
        <taxon>Clostridia</taxon>
        <taxon>Lachnospirales</taxon>
        <taxon>Lachnospiraceae</taxon>
        <taxon>Qiania</taxon>
    </lineage>
</organism>
<dbReference type="Gene3D" id="1.10.10.10">
    <property type="entry name" value="Winged helix-like DNA-binding domain superfamily/Winged helix DNA-binding domain"/>
    <property type="match status" value="1"/>
</dbReference>
<evidence type="ECO:0000313" key="6">
    <source>
        <dbReference type="Proteomes" id="UP000515823"/>
    </source>
</evidence>
<reference evidence="5 6" key="1">
    <citation type="submission" date="2020-08" db="EMBL/GenBank/DDBJ databases">
        <authorList>
            <person name="Liu C."/>
            <person name="Sun Q."/>
        </authorList>
    </citation>
    <scope>NUCLEOTIDE SEQUENCE [LARGE SCALE GENOMIC DNA]</scope>
    <source>
        <strain evidence="5 6">NSJ-38</strain>
    </source>
</reference>
<evidence type="ECO:0000256" key="3">
    <source>
        <dbReference type="ARBA" id="ARBA00023163"/>
    </source>
</evidence>
<dbReference type="InterPro" id="IPR023187">
    <property type="entry name" value="Tscrpt_reg_MarR-type_CS"/>
</dbReference>
<keyword evidence="2" id="KW-0238">DNA-binding</keyword>
<dbReference type="AlphaFoldDB" id="A0A7G9G3K4"/>
<dbReference type="EMBL" id="CP060634">
    <property type="protein sequence ID" value="QNM05386.1"/>
    <property type="molecule type" value="Genomic_DNA"/>
</dbReference>
<dbReference type="SUPFAM" id="SSF46785">
    <property type="entry name" value="Winged helix' DNA-binding domain"/>
    <property type="match status" value="1"/>
</dbReference>
<dbReference type="PANTHER" id="PTHR42756:SF1">
    <property type="entry name" value="TRANSCRIPTIONAL REPRESSOR OF EMRAB OPERON"/>
    <property type="match status" value="1"/>
</dbReference>
<dbReference type="PRINTS" id="PR00598">
    <property type="entry name" value="HTHMARR"/>
</dbReference>
<accession>A0A7G9G3K4</accession>
<evidence type="ECO:0000256" key="1">
    <source>
        <dbReference type="ARBA" id="ARBA00023015"/>
    </source>
</evidence>
<dbReference type="Proteomes" id="UP000515823">
    <property type="component" value="Chromosome"/>
</dbReference>
<dbReference type="PANTHER" id="PTHR42756">
    <property type="entry name" value="TRANSCRIPTIONAL REGULATOR, MARR"/>
    <property type="match status" value="1"/>
</dbReference>
<name>A0A7G9G3K4_9FIRM</name>
<evidence type="ECO:0000256" key="2">
    <source>
        <dbReference type="ARBA" id="ARBA00023125"/>
    </source>
</evidence>
<dbReference type="GO" id="GO:0003700">
    <property type="term" value="F:DNA-binding transcription factor activity"/>
    <property type="evidence" value="ECO:0007669"/>
    <property type="project" value="InterPro"/>
</dbReference>
<protein>
    <submittedName>
        <fullName evidence="5">MarR family transcriptional regulator</fullName>
    </submittedName>
</protein>
<dbReference type="InterPro" id="IPR036388">
    <property type="entry name" value="WH-like_DNA-bd_sf"/>
</dbReference>
<dbReference type="PROSITE" id="PS01117">
    <property type="entry name" value="HTH_MARR_1"/>
    <property type="match status" value="1"/>
</dbReference>
<dbReference type="GO" id="GO:0003677">
    <property type="term" value="F:DNA binding"/>
    <property type="evidence" value="ECO:0007669"/>
    <property type="project" value="UniProtKB-KW"/>
</dbReference>
<keyword evidence="3" id="KW-0804">Transcription</keyword>
<dbReference type="InterPro" id="IPR000835">
    <property type="entry name" value="HTH_MarR-typ"/>
</dbReference>
<keyword evidence="6" id="KW-1185">Reference proteome</keyword>
<dbReference type="KEGG" id="qdo:H9Q78_13280"/>
<dbReference type="RefSeq" id="WP_249302351.1">
    <property type="nucleotide sequence ID" value="NZ_CP060634.1"/>
</dbReference>
<evidence type="ECO:0000259" key="4">
    <source>
        <dbReference type="PROSITE" id="PS50995"/>
    </source>
</evidence>